<feature type="region of interest" description="Disordered" evidence="1">
    <location>
        <begin position="689"/>
        <end position="717"/>
    </location>
</feature>
<evidence type="ECO:0000313" key="2">
    <source>
        <dbReference type="Proteomes" id="UP000887581"/>
    </source>
</evidence>
<reference evidence="3" key="1">
    <citation type="submission" date="2022-11" db="UniProtKB">
        <authorList>
            <consortium name="WormBaseParasite"/>
        </authorList>
    </citation>
    <scope>IDENTIFICATION</scope>
</reference>
<evidence type="ECO:0000256" key="1">
    <source>
        <dbReference type="SAM" id="MobiDB-lite"/>
    </source>
</evidence>
<feature type="compositionally biased region" description="Low complexity" evidence="1">
    <location>
        <begin position="647"/>
        <end position="661"/>
    </location>
</feature>
<feature type="compositionally biased region" description="Basic and acidic residues" evidence="1">
    <location>
        <begin position="701"/>
        <end position="717"/>
    </location>
</feature>
<feature type="region of interest" description="Disordered" evidence="1">
    <location>
        <begin position="638"/>
        <end position="674"/>
    </location>
</feature>
<dbReference type="Proteomes" id="UP000887581">
    <property type="component" value="Unplaced"/>
</dbReference>
<sequence length="717" mass="82052">MVKGSNDKQSGFWIYLKYFVKPKLEREFGRRLRTADLARLGGHYWTKLSTEAKEEWRAKAKEYNSSEAYQHERMLRQLENNRRRHLTREKSKSSNIMPVSRRYDEVGEYSRKYFAGVDDDFEGKRESDRREFIDHYQWKFVRKDQTIKEDFFCGSEVTIATVNVYYEDNANERMIPSEISVLKCSIKHGIYDHRHYILGFAECEELCASLKKEAQENERITGLLMNSDRMSADVRFDYAQVWDDIKAFTQIDGDGIKLLLLSKEWNVVVGSFDALFLEAKEKSFSRIETRFATLEDYFMAIYATVCGVCIDDGIKAEVAAEMSEQWPSAVFCEARSLGDTQTPLSTFLEKRTLKVDKKPLAVMCGASSTRLDNFILRAKTKPASIGPIHGENYESKSITNHNGSRYDTGRSLHNQQSVPQLDCLEVSFPSRNPHSPHVVDVKIDKLWNSADLVTDQHSLSVASAPAYQEIVSYPRRRLKPNFVKNRFVERQIPSIYQSSLSDEKFSVVENSNSGNKMLPRSEGDEVVDSNLNVSDIEMFYDISIPTSFFRGPHFLPCAPQEPMPRVPENCKKDPLLNRSNKIGHISPPLSEPLEASHTAVKYMRNLYHSQLVKGCSTYPDPSKSKQFLTTVNLDPLFPSTEKSTNYSRTLSSQRSESSKLTPCENSIIPERTPGGFSLPNVYQANFAQSKKNRSAALASSKEMESRNWKNGHRNSEM</sequence>
<dbReference type="WBParaSite" id="sdigi.contig380.g7899.t1">
    <property type="protein sequence ID" value="sdigi.contig380.g7899.t1"/>
    <property type="gene ID" value="sdigi.contig380.g7899"/>
</dbReference>
<organism evidence="2 3">
    <name type="scientific">Setaria digitata</name>
    <dbReference type="NCBI Taxonomy" id="48799"/>
    <lineage>
        <taxon>Eukaryota</taxon>
        <taxon>Metazoa</taxon>
        <taxon>Ecdysozoa</taxon>
        <taxon>Nematoda</taxon>
        <taxon>Chromadorea</taxon>
        <taxon>Rhabditida</taxon>
        <taxon>Spirurina</taxon>
        <taxon>Spiruromorpha</taxon>
        <taxon>Filarioidea</taxon>
        <taxon>Setariidae</taxon>
        <taxon>Setaria</taxon>
    </lineage>
</organism>
<proteinExistence type="predicted"/>
<evidence type="ECO:0000313" key="3">
    <source>
        <dbReference type="WBParaSite" id="sdigi.contig380.g7899.t1"/>
    </source>
</evidence>
<protein>
    <submittedName>
        <fullName evidence="3">HMG box domain-containing protein</fullName>
    </submittedName>
</protein>
<dbReference type="AlphaFoldDB" id="A0A915PZ16"/>
<keyword evidence="2" id="KW-1185">Reference proteome</keyword>
<accession>A0A915PZ16</accession>
<name>A0A915PZ16_9BILA</name>